<dbReference type="EMBL" id="VUNS01000030">
    <property type="protein sequence ID" value="MST99129.1"/>
    <property type="molecule type" value="Genomic_DNA"/>
</dbReference>
<accession>A0A844GA68</accession>
<proteinExistence type="predicted"/>
<reference evidence="1 2" key="1">
    <citation type="submission" date="2019-08" db="EMBL/GenBank/DDBJ databases">
        <title>In-depth cultivation of the pig gut microbiome towards novel bacterial diversity and tailored functional studies.</title>
        <authorList>
            <person name="Wylensek D."/>
            <person name="Hitch T.C.A."/>
            <person name="Clavel T."/>
        </authorList>
    </citation>
    <scope>NUCLEOTIDE SEQUENCE [LARGE SCALE GENOMIC DNA]</scope>
    <source>
        <strain evidence="1 2">BBE-744-WT-12</strain>
    </source>
</reference>
<gene>
    <name evidence="1" type="ORF">FYJ85_19015</name>
</gene>
<dbReference type="AlphaFoldDB" id="A0A844GA68"/>
<evidence type="ECO:0000313" key="2">
    <source>
        <dbReference type="Proteomes" id="UP000435649"/>
    </source>
</evidence>
<evidence type="ECO:0000313" key="1">
    <source>
        <dbReference type="EMBL" id="MST99129.1"/>
    </source>
</evidence>
<name>A0A844GA68_9BACT</name>
<dbReference type="RefSeq" id="WP_154420291.1">
    <property type="nucleotide sequence ID" value="NZ_VUNS01000030.1"/>
</dbReference>
<comment type="caution">
    <text evidence="1">The sequence shown here is derived from an EMBL/GenBank/DDBJ whole genome shotgun (WGS) entry which is preliminary data.</text>
</comment>
<sequence length="67" mass="7816">MILTMKAEREGYAPDQIARTMTVGELIEFLNNFDEDEKIYLSHDNGYTYGGITAYRFEEIDEEAEKE</sequence>
<dbReference type="Proteomes" id="UP000435649">
    <property type="component" value="Unassembled WGS sequence"/>
</dbReference>
<protein>
    <submittedName>
        <fullName evidence="1">Uncharacterized protein</fullName>
    </submittedName>
</protein>
<keyword evidence="2" id="KW-1185">Reference proteome</keyword>
<organism evidence="1 2">
    <name type="scientific">Victivallis lenta</name>
    <dbReference type="NCBI Taxonomy" id="2606640"/>
    <lineage>
        <taxon>Bacteria</taxon>
        <taxon>Pseudomonadati</taxon>
        <taxon>Lentisphaerota</taxon>
        <taxon>Lentisphaeria</taxon>
        <taxon>Victivallales</taxon>
        <taxon>Victivallaceae</taxon>
        <taxon>Victivallis</taxon>
    </lineage>
</organism>